<keyword evidence="3" id="KW-1185">Reference proteome</keyword>
<name>A0A5C6ZNJ4_9FLAO</name>
<dbReference type="RefSeq" id="WP_147084986.1">
    <property type="nucleotide sequence ID" value="NZ_VORM01000001.1"/>
</dbReference>
<reference evidence="2 3" key="1">
    <citation type="submission" date="2019-08" db="EMBL/GenBank/DDBJ databases">
        <title>Genomes of Subsaximicrobium wynnwilliamsii strains.</title>
        <authorList>
            <person name="Bowman J.P."/>
        </authorList>
    </citation>
    <scope>NUCLEOTIDE SEQUENCE [LARGE SCALE GENOMIC DNA]</scope>
    <source>
        <strain evidence="2 3">2-80-2</strain>
    </source>
</reference>
<evidence type="ECO:0000259" key="1">
    <source>
        <dbReference type="Pfam" id="PF05170"/>
    </source>
</evidence>
<dbReference type="GO" id="GO:0005886">
    <property type="term" value="C:plasma membrane"/>
    <property type="evidence" value="ECO:0007669"/>
    <property type="project" value="TreeGrafter"/>
</dbReference>
<dbReference type="PANTHER" id="PTHR30441:SF8">
    <property type="entry name" value="DUF748 DOMAIN-CONTAINING PROTEIN"/>
    <property type="match status" value="1"/>
</dbReference>
<dbReference type="AlphaFoldDB" id="A0A5C6ZNJ4"/>
<evidence type="ECO:0000313" key="3">
    <source>
        <dbReference type="Proteomes" id="UP000321578"/>
    </source>
</evidence>
<dbReference type="OrthoDB" id="596403at2"/>
<dbReference type="EMBL" id="VORO01000002">
    <property type="protein sequence ID" value="TXD90884.1"/>
    <property type="molecule type" value="Genomic_DNA"/>
</dbReference>
<dbReference type="GO" id="GO:0090313">
    <property type="term" value="P:regulation of protein targeting to membrane"/>
    <property type="evidence" value="ECO:0007669"/>
    <property type="project" value="TreeGrafter"/>
</dbReference>
<dbReference type="Proteomes" id="UP000321578">
    <property type="component" value="Unassembled WGS sequence"/>
</dbReference>
<organism evidence="2 3">
    <name type="scientific">Subsaximicrobium wynnwilliamsii</name>
    <dbReference type="NCBI Taxonomy" id="291179"/>
    <lineage>
        <taxon>Bacteria</taxon>
        <taxon>Pseudomonadati</taxon>
        <taxon>Bacteroidota</taxon>
        <taxon>Flavobacteriia</taxon>
        <taxon>Flavobacteriales</taxon>
        <taxon>Flavobacteriaceae</taxon>
        <taxon>Subsaximicrobium</taxon>
    </lineage>
</organism>
<gene>
    <name evidence="2" type="ORF">ESY86_02695</name>
</gene>
<proteinExistence type="predicted"/>
<dbReference type="InterPro" id="IPR052894">
    <property type="entry name" value="AsmA-related"/>
</dbReference>
<dbReference type="PANTHER" id="PTHR30441">
    <property type="entry name" value="DUF748 DOMAIN-CONTAINING PROTEIN"/>
    <property type="match status" value="1"/>
</dbReference>
<dbReference type="Pfam" id="PF05170">
    <property type="entry name" value="AsmA"/>
    <property type="match status" value="1"/>
</dbReference>
<comment type="caution">
    <text evidence="2">The sequence shown here is derived from an EMBL/GenBank/DDBJ whole genome shotgun (WGS) entry which is preliminary data.</text>
</comment>
<dbReference type="InterPro" id="IPR007844">
    <property type="entry name" value="AsmA"/>
</dbReference>
<sequence>MKKVLKVLGISILAILLLLIIIPFAFQGQIKDMVKKFVNQNLNAKVEFSDVSLSFLRSFPQAHVTVEDLLITNFAPFEGETFMSAKDIAFTMSIKELFKNADEDPIVVNSIAIDEALLTLKTDAFGNVNYDITKQPEASGATQTVDTANSSFKFDIEKYTIDNSAVTYLDAVSNTQLYITELNHQGNGIFSVEKSELDTKTNANVSMTIDSTQYLNNNKIKLDALIGLDLEQQKYTFMDNKGYINQLPLTFNGYVQMLDEGQMIDISFENPGSSFKDFLAVIPEEYSKNIENVETSGDFKVSGLIKGKITETTIPNLDISIKSSNASFKYPDLPKRVSNISIDTEIKNTTGNVDDTYVNINALDFMIDQDRFKSSATIKNLTANMLVNANIDGVLNLANLSKAYPIDFDKELSGILKAKLNMAFDMDAIEKNAYERIKANGTMSVSDFVFSSEDLLHPIQINTADLNFNPSTVTLNNFMAKTGSSDFSATGTINNLLGFLLSNKQLQGTFNLSSNTFVLNDFMTQDVAAAENPSEASAPASKTSSAKDASIKIPDFLDCTINANAKTVIYDNLTLKDVEGKLTIKDQEVTLQNLTSSIFKGILAVTGRVSTKTDTPTFNLDIGADGLDISQSFQDMDLLRNLAPIAKFVEGKLNSVISLQGTLNNSFSPNMNSISGSASADLLTTQVQPQAGSALSKLEGALNFIDFSQLDNKDIKVDLNFADGKVNVKPFNLNYKDIGIAVSGSHGFDKSLNYNAVFNVPAKYLGSEVNRLIGKINENNVNNLTIPVTANINGSMTSPQITTDLTSGITNLTQQLIEIEKQKLIGQGKDKVKDLLGGLLNGNQTNTTTDSTKTVTTDSTKVKTDPVREGVKDILGGLLNKRKKKADSTKSKQN</sequence>
<protein>
    <submittedName>
        <fullName evidence="2">AsmA family protein</fullName>
    </submittedName>
</protein>
<accession>A0A5C6ZNJ4</accession>
<evidence type="ECO:0000313" key="2">
    <source>
        <dbReference type="EMBL" id="TXD90884.1"/>
    </source>
</evidence>
<feature type="domain" description="AsmA" evidence="1">
    <location>
        <begin position="1"/>
        <end position="667"/>
    </location>
</feature>